<dbReference type="Gene3D" id="3.40.50.1820">
    <property type="entry name" value="alpha/beta hydrolase"/>
    <property type="match status" value="1"/>
</dbReference>
<keyword evidence="3 7" id="KW-0645">Protease</keyword>
<evidence type="ECO:0000256" key="2">
    <source>
        <dbReference type="ARBA" id="ARBA00022645"/>
    </source>
</evidence>
<evidence type="ECO:0000256" key="5">
    <source>
        <dbReference type="ARBA" id="ARBA00022801"/>
    </source>
</evidence>
<evidence type="ECO:0000256" key="7">
    <source>
        <dbReference type="RuleBase" id="RU361156"/>
    </source>
</evidence>
<protein>
    <recommendedName>
        <fullName evidence="7">Carboxypeptidase</fullName>
        <ecNumber evidence="7">3.4.16.-</ecNumber>
    </recommendedName>
</protein>
<comment type="similarity">
    <text evidence="1 7">Belongs to the peptidase S10 family.</text>
</comment>
<dbReference type="PROSITE" id="PS00131">
    <property type="entry name" value="CARBOXYPEPT_SER_SER"/>
    <property type="match status" value="1"/>
</dbReference>
<evidence type="ECO:0000313" key="9">
    <source>
        <dbReference type="EMBL" id="CAG6766142.1"/>
    </source>
</evidence>
<dbReference type="PANTHER" id="PTHR11802:SF472">
    <property type="entry name" value="SERINE CARBOXYPEPTIDASE CPVL-RELATED"/>
    <property type="match status" value="1"/>
</dbReference>
<feature type="region of interest" description="Disordered" evidence="8">
    <location>
        <begin position="111"/>
        <end position="146"/>
    </location>
</feature>
<evidence type="ECO:0000256" key="4">
    <source>
        <dbReference type="ARBA" id="ARBA00022729"/>
    </source>
</evidence>
<dbReference type="EMBL" id="HBUF01570119">
    <property type="protein sequence ID" value="CAG6766142.1"/>
    <property type="molecule type" value="Transcribed_RNA"/>
</dbReference>
<evidence type="ECO:0000256" key="1">
    <source>
        <dbReference type="ARBA" id="ARBA00009431"/>
    </source>
</evidence>
<keyword evidence="5 7" id="KW-0378">Hydrolase</keyword>
<dbReference type="SUPFAM" id="SSF53474">
    <property type="entry name" value="alpha/beta-Hydrolases"/>
    <property type="match status" value="1"/>
</dbReference>
<dbReference type="AlphaFoldDB" id="A0A8D9AJ26"/>
<sequence length="638" mass="74564">MIERNTKISFIITTGVLLTFIITEINPLPNKISANFPSRPHSHNTREARYGPSFQDNTKTTGGAYYKLNNQQIFDIDENILGASLHLDANEDKYGRHDEDLVFVSSPHFYDENENEDSWHEEDIEEEENEEDVGFESRGSHNARDQDDFFGQYASDLNVKTSRQLSAGFDISGNISNHETITNNHYYQTQIKNQAHLLENLKKSHYGEKTVPQPLFLTPYAVSGNYKEGQRLAEVKPFVGNVRSYSGYLTVDKRFNSNLFFWFFPSERPDYKDRPVLLWLQGGPGGSSLFGLFFEHGPYKIVGPRIYKNEDTWSKQYNVLYLDNPVGAGFSFTTPEGYTRNQTIIGRHLYQALYQFFHLFPEFAQNDFYLTGESYAGKYIPTAAFEIHKRNLMSHFKINLKGLFIGNGMIDPISMLEYSDFLYHIGLFDEYQRDLFAKEEQKIKRFIRTKQWKRAGIKFEELFFPSKVNKTKVNFQRLTGFNQPYNLNGLDYNTKDFNHFIQDETVRDRLHVGYMKFNNGAAVNEALIRDIMKSVIHKVNVLVENYRIVFFYGGLDVICPYRVSQQFFRNIEYSHAHDYYAAERQIWTYERQDDQDNVVGFIKESHNLVEVMIRNAGHMVPRDQPRFMMDLLRKYIGS</sequence>
<keyword evidence="6" id="KW-0325">Glycoprotein</keyword>
<evidence type="ECO:0000256" key="3">
    <source>
        <dbReference type="ARBA" id="ARBA00022670"/>
    </source>
</evidence>
<dbReference type="PROSITE" id="PS00560">
    <property type="entry name" value="CARBOXYPEPT_SER_HIS"/>
    <property type="match status" value="1"/>
</dbReference>
<organism evidence="9">
    <name type="scientific">Cacopsylla melanoneura</name>
    <dbReference type="NCBI Taxonomy" id="428564"/>
    <lineage>
        <taxon>Eukaryota</taxon>
        <taxon>Metazoa</taxon>
        <taxon>Ecdysozoa</taxon>
        <taxon>Arthropoda</taxon>
        <taxon>Hexapoda</taxon>
        <taxon>Insecta</taxon>
        <taxon>Pterygota</taxon>
        <taxon>Neoptera</taxon>
        <taxon>Paraneoptera</taxon>
        <taxon>Hemiptera</taxon>
        <taxon>Sternorrhyncha</taxon>
        <taxon>Psylloidea</taxon>
        <taxon>Psyllidae</taxon>
        <taxon>Psyllinae</taxon>
        <taxon>Cacopsylla</taxon>
    </lineage>
</organism>
<dbReference type="EC" id="3.4.16.-" evidence="7"/>
<dbReference type="PRINTS" id="PR00724">
    <property type="entry name" value="CRBOXYPTASEC"/>
</dbReference>
<dbReference type="InterPro" id="IPR001563">
    <property type="entry name" value="Peptidase_S10"/>
</dbReference>
<dbReference type="InterPro" id="IPR018202">
    <property type="entry name" value="Ser_caboxypep_ser_AS"/>
</dbReference>
<evidence type="ECO:0000256" key="6">
    <source>
        <dbReference type="ARBA" id="ARBA00023180"/>
    </source>
</evidence>
<reference evidence="9" key="1">
    <citation type="submission" date="2021-05" db="EMBL/GenBank/DDBJ databases">
        <authorList>
            <person name="Alioto T."/>
            <person name="Alioto T."/>
            <person name="Gomez Garrido J."/>
        </authorList>
    </citation>
    <scope>NUCLEOTIDE SEQUENCE</scope>
</reference>
<dbReference type="Pfam" id="PF00450">
    <property type="entry name" value="Peptidase_S10"/>
    <property type="match status" value="1"/>
</dbReference>
<evidence type="ECO:0000256" key="8">
    <source>
        <dbReference type="SAM" id="MobiDB-lite"/>
    </source>
</evidence>
<keyword evidence="2 7" id="KW-0121">Carboxypeptidase</keyword>
<feature type="compositionally biased region" description="Acidic residues" evidence="8">
    <location>
        <begin position="112"/>
        <end position="134"/>
    </location>
</feature>
<dbReference type="GO" id="GO:0006508">
    <property type="term" value="P:proteolysis"/>
    <property type="evidence" value="ECO:0007669"/>
    <property type="project" value="UniProtKB-KW"/>
</dbReference>
<dbReference type="GO" id="GO:0004185">
    <property type="term" value="F:serine-type carboxypeptidase activity"/>
    <property type="evidence" value="ECO:0007669"/>
    <property type="project" value="UniProtKB-UniRule"/>
</dbReference>
<keyword evidence="4" id="KW-0732">Signal</keyword>
<proteinExistence type="inferred from homology"/>
<dbReference type="InterPro" id="IPR029058">
    <property type="entry name" value="AB_hydrolase_fold"/>
</dbReference>
<name>A0A8D9AJ26_9HEMI</name>
<dbReference type="PANTHER" id="PTHR11802">
    <property type="entry name" value="SERINE PROTEASE FAMILY S10 SERINE CARBOXYPEPTIDASE"/>
    <property type="match status" value="1"/>
</dbReference>
<accession>A0A8D9AJ26</accession>
<dbReference type="InterPro" id="IPR033124">
    <property type="entry name" value="Ser_caboxypep_his_AS"/>
</dbReference>